<reference evidence="5 6" key="1">
    <citation type="submission" date="2015-12" db="EMBL/GenBank/DDBJ databases">
        <title>Dictyostelia acquired genes for synthesis and detection of signals that induce cell-type specialization by lateral gene transfer from prokaryotes.</title>
        <authorList>
            <person name="Gloeckner G."/>
            <person name="Schaap P."/>
        </authorList>
    </citation>
    <scope>NUCLEOTIDE SEQUENCE [LARGE SCALE GENOMIC DNA]</scope>
    <source>
        <strain evidence="5 6">TK</strain>
    </source>
</reference>
<evidence type="ECO:0000313" key="6">
    <source>
        <dbReference type="Proteomes" id="UP000076078"/>
    </source>
</evidence>
<dbReference type="STRING" id="361077.A0A151Z5H3"/>
<name>A0A151Z5H3_TIELA</name>
<feature type="signal peptide" evidence="3">
    <location>
        <begin position="1"/>
        <end position="28"/>
    </location>
</feature>
<comment type="caution">
    <text evidence="5">The sequence shown here is derived from an EMBL/GenBank/DDBJ whole genome shotgun (WGS) entry which is preliminary data.</text>
</comment>
<sequence length="325" mass="37240">MEKKYKVRMKSLFLTLFIISLAICYCGAIKTNKNKNVDKDHFNDYEKEIIRIGNEQYNECEICQMIVQDVSVYLKNNQTIADIEHELEKVCIYIPGHTQECRSLVDKYVIVICDYLANQSNPSAICQEVHLCSNSSGDKSEEQVIPIPMKPNEVVAQKRPHNSHDKPDQLIHHRNIGEELAKVAQEQYNECSICQLIVEDIATMLKNNKTVQEIEAELEKLCNYVPGHSSECTSEFKNLLSFIISFISNNSSDPQVVCKEIKMCISYSLQKHFSAIKSDQLPPLIAQVVQALNDADFEIIEIDQVFFDMDNSDIEEMDELEYPTV</sequence>
<dbReference type="SMART" id="SM00741">
    <property type="entry name" value="SapB"/>
    <property type="match status" value="2"/>
</dbReference>
<accession>A0A151Z5H3</accession>
<dbReference type="AlphaFoldDB" id="A0A151Z5H3"/>
<dbReference type="Proteomes" id="UP000076078">
    <property type="component" value="Unassembled WGS sequence"/>
</dbReference>
<dbReference type="InterPro" id="IPR051428">
    <property type="entry name" value="Sphingo_Act-Surfact_Prot"/>
</dbReference>
<protein>
    <submittedName>
        <fullName evidence="5">Putative saposin</fullName>
    </submittedName>
</protein>
<evidence type="ECO:0000259" key="4">
    <source>
        <dbReference type="PROSITE" id="PS50015"/>
    </source>
</evidence>
<dbReference type="SUPFAM" id="SSF47862">
    <property type="entry name" value="Saposin"/>
    <property type="match status" value="2"/>
</dbReference>
<feature type="domain" description="Saposin B-type" evidence="4">
    <location>
        <begin position="187"/>
        <end position="268"/>
    </location>
</feature>
<organism evidence="5 6">
    <name type="scientific">Tieghemostelium lacteum</name>
    <name type="common">Slime mold</name>
    <name type="synonym">Dictyostelium lacteum</name>
    <dbReference type="NCBI Taxonomy" id="361077"/>
    <lineage>
        <taxon>Eukaryota</taxon>
        <taxon>Amoebozoa</taxon>
        <taxon>Evosea</taxon>
        <taxon>Eumycetozoa</taxon>
        <taxon>Dictyostelia</taxon>
        <taxon>Dictyosteliales</taxon>
        <taxon>Raperosteliaceae</taxon>
        <taxon>Tieghemostelium</taxon>
    </lineage>
</organism>
<feature type="domain" description="Saposin B-type" evidence="4">
    <location>
        <begin position="56"/>
        <end position="136"/>
    </location>
</feature>
<dbReference type="GO" id="GO:0016020">
    <property type="term" value="C:membrane"/>
    <property type="evidence" value="ECO:0007669"/>
    <property type="project" value="GOC"/>
</dbReference>
<dbReference type="GO" id="GO:0006665">
    <property type="term" value="P:sphingolipid metabolic process"/>
    <property type="evidence" value="ECO:0007669"/>
    <property type="project" value="InterPro"/>
</dbReference>
<keyword evidence="6" id="KW-1185">Reference proteome</keyword>
<keyword evidence="3" id="KW-0732">Signal</keyword>
<keyword evidence="1" id="KW-1015">Disulfide bond</keyword>
<dbReference type="InterPro" id="IPR008373">
    <property type="entry name" value="Saposin"/>
</dbReference>
<dbReference type="PRINTS" id="PR01797">
    <property type="entry name" value="SAPOSIN"/>
</dbReference>
<dbReference type="PANTHER" id="PTHR11480">
    <property type="entry name" value="SAPOSIN-RELATED"/>
    <property type="match status" value="1"/>
</dbReference>
<dbReference type="Pfam" id="PF03489">
    <property type="entry name" value="SapB_2"/>
    <property type="match status" value="1"/>
</dbReference>
<evidence type="ECO:0000256" key="2">
    <source>
        <dbReference type="ARBA" id="ARBA00023180"/>
    </source>
</evidence>
<dbReference type="Gene3D" id="1.10.225.10">
    <property type="entry name" value="Saposin-like"/>
    <property type="match status" value="2"/>
</dbReference>
<dbReference type="InterPro" id="IPR011001">
    <property type="entry name" value="Saposin-like"/>
</dbReference>
<proteinExistence type="predicted"/>
<evidence type="ECO:0000256" key="1">
    <source>
        <dbReference type="ARBA" id="ARBA00023157"/>
    </source>
</evidence>
<dbReference type="InterPro" id="IPR008138">
    <property type="entry name" value="SapB_2"/>
</dbReference>
<dbReference type="InParanoid" id="A0A151Z5H3"/>
<dbReference type="GO" id="GO:0005764">
    <property type="term" value="C:lysosome"/>
    <property type="evidence" value="ECO:0007669"/>
    <property type="project" value="InterPro"/>
</dbReference>
<dbReference type="OrthoDB" id="19956at2759"/>
<dbReference type="EMBL" id="LODT01000042">
    <property type="protein sequence ID" value="KYQ89185.1"/>
    <property type="molecule type" value="Genomic_DNA"/>
</dbReference>
<dbReference type="InterPro" id="IPR007856">
    <property type="entry name" value="SapB_1"/>
</dbReference>
<evidence type="ECO:0000313" key="5">
    <source>
        <dbReference type="EMBL" id="KYQ89185.1"/>
    </source>
</evidence>
<feature type="chain" id="PRO_5007592853" evidence="3">
    <location>
        <begin position="29"/>
        <end position="325"/>
    </location>
</feature>
<gene>
    <name evidence="5" type="ORF">DLAC_10429</name>
</gene>
<dbReference type="Pfam" id="PF05184">
    <property type="entry name" value="SapB_1"/>
    <property type="match status" value="2"/>
</dbReference>
<keyword evidence="2" id="KW-0325">Glycoprotein</keyword>
<dbReference type="PANTHER" id="PTHR11480:SF27">
    <property type="entry name" value="SAPOSIN A"/>
    <property type="match status" value="1"/>
</dbReference>
<evidence type="ECO:0000256" key="3">
    <source>
        <dbReference type="SAM" id="SignalP"/>
    </source>
</evidence>
<dbReference type="PROSITE" id="PS50015">
    <property type="entry name" value="SAP_B"/>
    <property type="match status" value="2"/>
</dbReference>
<dbReference type="InterPro" id="IPR008139">
    <property type="entry name" value="SaposinB_dom"/>
</dbReference>